<dbReference type="GO" id="GO:0006897">
    <property type="term" value="P:endocytosis"/>
    <property type="evidence" value="ECO:0007669"/>
    <property type="project" value="InterPro"/>
</dbReference>
<protein>
    <recommendedName>
        <fullName evidence="2">NECAP PHear domain-containing protein</fullName>
    </recommendedName>
</protein>
<feature type="compositionally biased region" description="Basic and acidic residues" evidence="1">
    <location>
        <begin position="166"/>
        <end position="176"/>
    </location>
</feature>
<evidence type="ECO:0000256" key="1">
    <source>
        <dbReference type="SAM" id="MobiDB-lite"/>
    </source>
</evidence>
<feature type="region of interest" description="Disordered" evidence="1">
    <location>
        <begin position="190"/>
        <end position="211"/>
    </location>
</feature>
<proteinExistence type="predicted"/>
<evidence type="ECO:0000259" key="2">
    <source>
        <dbReference type="Pfam" id="PF07933"/>
    </source>
</evidence>
<dbReference type="InterPro" id="IPR011993">
    <property type="entry name" value="PH-like_dom_sf"/>
</dbReference>
<accession>A0A1E3PD15</accession>
<dbReference type="OrthoDB" id="10265489at2759"/>
<dbReference type="AlphaFoldDB" id="A0A1E3PD15"/>
<dbReference type="Proteomes" id="UP000095009">
    <property type="component" value="Unassembled WGS sequence"/>
</dbReference>
<feature type="region of interest" description="Disordered" evidence="1">
    <location>
        <begin position="224"/>
        <end position="262"/>
    </location>
</feature>
<feature type="compositionally biased region" description="Acidic residues" evidence="1">
    <location>
        <begin position="249"/>
        <end position="262"/>
    </location>
</feature>
<feature type="domain" description="NECAP PHear" evidence="2">
    <location>
        <begin position="4"/>
        <end position="157"/>
    </location>
</feature>
<dbReference type="Gene3D" id="2.30.29.30">
    <property type="entry name" value="Pleckstrin-homology domain (PH domain)/Phosphotyrosine-binding domain (PTB)"/>
    <property type="match status" value="1"/>
</dbReference>
<dbReference type="Pfam" id="PF07933">
    <property type="entry name" value="DUF1681"/>
    <property type="match status" value="1"/>
</dbReference>
<dbReference type="STRING" id="857566.A0A1E3PD15"/>
<evidence type="ECO:0000313" key="3">
    <source>
        <dbReference type="EMBL" id="ODQ63305.1"/>
    </source>
</evidence>
<dbReference type="EMBL" id="KV454415">
    <property type="protein sequence ID" value="ODQ63305.1"/>
    <property type="molecule type" value="Genomic_DNA"/>
</dbReference>
<name>A0A1E3PD15_9ASCO</name>
<feature type="region of interest" description="Disordered" evidence="1">
    <location>
        <begin position="166"/>
        <end position="185"/>
    </location>
</feature>
<keyword evidence="4" id="KW-1185">Reference proteome</keyword>
<sequence>MNYTIFSTPAVNIYQIPPLKSNAGHRVADWDIRHPIWSGQLDLVEFETRIEVREGSLGDGVEGDPEGELPPLEAAVVLQDADTGQLFARCPLDTGAITGPEDRFQTVRSVLDSTRFYTLRVINPDDATQRVTLGVGFPERDAAIEFADGLRVIRQRLLPLQFRHPESASRHVRGGDGCDDSSAVTSATTPQYTVSAAGPAGETKQGLGLGSGLTANESRACAVPVLLPPPNGSRDSAPASLCGNRGVDNGDEDDDDFGEFVS</sequence>
<evidence type="ECO:0000313" key="4">
    <source>
        <dbReference type="Proteomes" id="UP000095009"/>
    </source>
</evidence>
<dbReference type="PANTHER" id="PTHR12847:SF9">
    <property type="entry name" value="NECAP-LIKE PROTEIN CG9132"/>
    <property type="match status" value="1"/>
</dbReference>
<dbReference type="InterPro" id="IPR012466">
    <property type="entry name" value="NECAP_PHear"/>
</dbReference>
<dbReference type="SUPFAM" id="SSF50729">
    <property type="entry name" value="PH domain-like"/>
    <property type="match status" value="1"/>
</dbReference>
<dbReference type="PANTHER" id="PTHR12847">
    <property type="entry name" value="ATP-BINDING CASSETTE ABC TRANSPORTER-RELATED"/>
    <property type="match status" value="1"/>
</dbReference>
<gene>
    <name evidence="3" type="ORF">NADFUDRAFT_53575</name>
</gene>
<reference evidence="3 4" key="1">
    <citation type="journal article" date="2016" name="Proc. Natl. Acad. Sci. U.S.A.">
        <title>Comparative genomics of biotechnologically important yeasts.</title>
        <authorList>
            <person name="Riley R."/>
            <person name="Haridas S."/>
            <person name="Wolfe K.H."/>
            <person name="Lopes M.R."/>
            <person name="Hittinger C.T."/>
            <person name="Goeker M."/>
            <person name="Salamov A.A."/>
            <person name="Wisecaver J.H."/>
            <person name="Long T.M."/>
            <person name="Calvey C.H."/>
            <person name="Aerts A.L."/>
            <person name="Barry K.W."/>
            <person name="Choi C."/>
            <person name="Clum A."/>
            <person name="Coughlan A.Y."/>
            <person name="Deshpande S."/>
            <person name="Douglass A.P."/>
            <person name="Hanson S.J."/>
            <person name="Klenk H.-P."/>
            <person name="LaButti K.M."/>
            <person name="Lapidus A."/>
            <person name="Lindquist E.A."/>
            <person name="Lipzen A.M."/>
            <person name="Meier-Kolthoff J.P."/>
            <person name="Ohm R.A."/>
            <person name="Otillar R.P."/>
            <person name="Pangilinan J.L."/>
            <person name="Peng Y."/>
            <person name="Rokas A."/>
            <person name="Rosa C.A."/>
            <person name="Scheuner C."/>
            <person name="Sibirny A.A."/>
            <person name="Slot J.C."/>
            <person name="Stielow J.B."/>
            <person name="Sun H."/>
            <person name="Kurtzman C.P."/>
            <person name="Blackwell M."/>
            <person name="Grigoriev I.V."/>
            <person name="Jeffries T.W."/>
        </authorList>
    </citation>
    <scope>NUCLEOTIDE SEQUENCE [LARGE SCALE GENOMIC DNA]</scope>
    <source>
        <strain evidence="3 4">DSM 6958</strain>
    </source>
</reference>
<organism evidence="3 4">
    <name type="scientific">Nadsonia fulvescens var. elongata DSM 6958</name>
    <dbReference type="NCBI Taxonomy" id="857566"/>
    <lineage>
        <taxon>Eukaryota</taxon>
        <taxon>Fungi</taxon>
        <taxon>Dikarya</taxon>
        <taxon>Ascomycota</taxon>
        <taxon>Saccharomycotina</taxon>
        <taxon>Dipodascomycetes</taxon>
        <taxon>Dipodascales</taxon>
        <taxon>Dipodascales incertae sedis</taxon>
        <taxon>Nadsonia</taxon>
    </lineage>
</organism>
<dbReference type="GO" id="GO:0030125">
    <property type="term" value="C:clathrin vesicle coat"/>
    <property type="evidence" value="ECO:0007669"/>
    <property type="project" value="TreeGrafter"/>
</dbReference>